<evidence type="ECO:0000313" key="9">
    <source>
        <dbReference type="Proteomes" id="UP000616114"/>
    </source>
</evidence>
<organism evidence="8 9">
    <name type="scientific">Sediminivirga luteola</name>
    <dbReference type="NCBI Taxonomy" id="1774748"/>
    <lineage>
        <taxon>Bacteria</taxon>
        <taxon>Bacillati</taxon>
        <taxon>Actinomycetota</taxon>
        <taxon>Actinomycetes</taxon>
        <taxon>Micrococcales</taxon>
        <taxon>Brevibacteriaceae</taxon>
        <taxon>Sediminivirga</taxon>
    </lineage>
</organism>
<dbReference type="AlphaFoldDB" id="A0A8J2TXJ7"/>
<dbReference type="NCBIfam" id="TIGR02228">
    <property type="entry name" value="sigpep_I_arch"/>
    <property type="match status" value="1"/>
</dbReference>
<evidence type="ECO:0000256" key="6">
    <source>
        <dbReference type="SAM" id="Phobius"/>
    </source>
</evidence>
<dbReference type="Gene3D" id="2.10.109.10">
    <property type="entry name" value="Umud Fragment, subunit A"/>
    <property type="match status" value="1"/>
</dbReference>
<evidence type="ECO:0000313" key="8">
    <source>
        <dbReference type="EMBL" id="GGA13012.1"/>
    </source>
</evidence>
<dbReference type="GO" id="GO:0004252">
    <property type="term" value="F:serine-type endopeptidase activity"/>
    <property type="evidence" value="ECO:0007669"/>
    <property type="project" value="UniProtKB-UniRule"/>
</dbReference>
<keyword evidence="3 6" id="KW-1133">Transmembrane helix</keyword>
<proteinExistence type="predicted"/>
<dbReference type="InterPro" id="IPR001733">
    <property type="entry name" value="Peptidase_S26B"/>
</dbReference>
<dbReference type="Pfam" id="PF10502">
    <property type="entry name" value="Peptidase_S26"/>
    <property type="match status" value="1"/>
</dbReference>
<keyword evidence="4 6" id="KW-0472">Membrane</keyword>
<evidence type="ECO:0000256" key="1">
    <source>
        <dbReference type="ARBA" id="ARBA00004370"/>
    </source>
</evidence>
<dbReference type="InterPro" id="IPR036286">
    <property type="entry name" value="LexA/Signal_pep-like_sf"/>
</dbReference>
<reference evidence="8" key="2">
    <citation type="submission" date="2020-09" db="EMBL/GenBank/DDBJ databases">
        <authorList>
            <person name="Sun Q."/>
            <person name="Zhou Y."/>
        </authorList>
    </citation>
    <scope>NUCLEOTIDE SEQUENCE</scope>
    <source>
        <strain evidence="8">CGMCC 1.12785</strain>
    </source>
</reference>
<dbReference type="PANTHER" id="PTHR10806:SF6">
    <property type="entry name" value="SIGNAL PEPTIDASE COMPLEX CATALYTIC SUBUNIT SEC11"/>
    <property type="match status" value="1"/>
</dbReference>
<accession>A0A8J2TXJ7</accession>
<keyword evidence="9" id="KW-1185">Reference proteome</keyword>
<dbReference type="SUPFAM" id="SSF51306">
    <property type="entry name" value="LexA/Signal peptidase"/>
    <property type="match status" value="1"/>
</dbReference>
<dbReference type="PANTHER" id="PTHR10806">
    <property type="entry name" value="SIGNAL PEPTIDASE COMPLEX CATALYTIC SUBUNIT SEC11"/>
    <property type="match status" value="1"/>
</dbReference>
<feature type="domain" description="Peptidase S26" evidence="7">
    <location>
        <begin position="25"/>
        <end position="99"/>
    </location>
</feature>
<evidence type="ECO:0000256" key="2">
    <source>
        <dbReference type="ARBA" id="ARBA00022692"/>
    </source>
</evidence>
<dbReference type="EMBL" id="BMFY01000005">
    <property type="protein sequence ID" value="GGA13012.1"/>
    <property type="molecule type" value="Genomic_DNA"/>
</dbReference>
<dbReference type="InterPro" id="IPR019533">
    <property type="entry name" value="Peptidase_S26"/>
</dbReference>
<name>A0A8J2TXJ7_9MICO</name>
<protein>
    <recommendedName>
        <fullName evidence="5">Signal peptidase I</fullName>
        <ecNumber evidence="5">3.4.21.89</ecNumber>
    </recommendedName>
</protein>
<dbReference type="Proteomes" id="UP000616114">
    <property type="component" value="Unassembled WGS sequence"/>
</dbReference>
<evidence type="ECO:0000256" key="5">
    <source>
        <dbReference type="NCBIfam" id="TIGR02228"/>
    </source>
</evidence>
<evidence type="ECO:0000256" key="3">
    <source>
        <dbReference type="ARBA" id="ARBA00022989"/>
    </source>
</evidence>
<feature type="transmembrane region" description="Helical" evidence="6">
    <location>
        <begin position="153"/>
        <end position="174"/>
    </location>
</feature>
<dbReference type="GO" id="GO:0016020">
    <property type="term" value="C:membrane"/>
    <property type="evidence" value="ECO:0007669"/>
    <property type="project" value="UniProtKB-SubCell"/>
</dbReference>
<dbReference type="RefSeq" id="WP_188550296.1">
    <property type="nucleotide sequence ID" value="NZ_BMFY01000005.1"/>
</dbReference>
<dbReference type="CDD" id="cd06530">
    <property type="entry name" value="S26_SPase_I"/>
    <property type="match status" value="1"/>
</dbReference>
<dbReference type="GO" id="GO:0009003">
    <property type="term" value="F:signal peptidase activity"/>
    <property type="evidence" value="ECO:0007669"/>
    <property type="project" value="UniProtKB-EC"/>
</dbReference>
<gene>
    <name evidence="8" type="ORF">GCM10011333_14900</name>
</gene>
<dbReference type="PRINTS" id="PR00728">
    <property type="entry name" value="SIGNALPTASE"/>
</dbReference>
<dbReference type="EC" id="3.4.21.89" evidence="5"/>
<comment type="subcellular location">
    <subcellularLocation>
        <location evidence="1">Membrane</location>
    </subcellularLocation>
</comment>
<keyword evidence="2 6" id="KW-0812">Transmembrane</keyword>
<evidence type="ECO:0000259" key="7">
    <source>
        <dbReference type="Pfam" id="PF10502"/>
    </source>
</evidence>
<comment type="caution">
    <text evidence="8">The sequence shown here is derived from an EMBL/GenBank/DDBJ whole genome shotgun (WGS) entry which is preliminary data.</text>
</comment>
<feature type="transmembrane region" description="Helical" evidence="6">
    <location>
        <begin position="12"/>
        <end position="37"/>
    </location>
</feature>
<evidence type="ECO:0000256" key="4">
    <source>
        <dbReference type="ARBA" id="ARBA00023136"/>
    </source>
</evidence>
<reference evidence="8" key="1">
    <citation type="journal article" date="2014" name="Int. J. Syst. Evol. Microbiol.">
        <title>Complete genome sequence of Corynebacterium casei LMG S-19264T (=DSM 44701T), isolated from a smear-ripened cheese.</title>
        <authorList>
            <consortium name="US DOE Joint Genome Institute (JGI-PGF)"/>
            <person name="Walter F."/>
            <person name="Albersmeier A."/>
            <person name="Kalinowski J."/>
            <person name="Ruckert C."/>
        </authorList>
    </citation>
    <scope>NUCLEOTIDE SEQUENCE</scope>
    <source>
        <strain evidence="8">CGMCC 1.12785</strain>
    </source>
</reference>
<dbReference type="GO" id="GO:0006465">
    <property type="term" value="P:signal peptide processing"/>
    <property type="evidence" value="ECO:0007669"/>
    <property type="project" value="UniProtKB-UniRule"/>
</dbReference>
<sequence>MTAREDDGRSLLRTLLNTVLWSVLVVFLAVVAAAVLVPRLLGGTALTVLSGSMEPTYSPGDMIVVVPAGAEEIQLGDVISFHPYPDDPALVTHRVIAVQTDGTGELSLVTQGDANSSADEPIRGEQIAGKVLYDLPALGFLAEAMRGDSARTLAIWAGGALLILGLTGTALRWLRRAKAGT</sequence>